<protein>
    <recommendedName>
        <fullName evidence="8">Major facilitator superfamily (MFS) profile domain-containing protein</fullName>
    </recommendedName>
</protein>
<feature type="transmembrane region" description="Helical" evidence="5">
    <location>
        <begin position="84"/>
        <end position="102"/>
    </location>
</feature>
<name>A0A427XYD7_9TREE</name>
<dbReference type="GO" id="GO:0005351">
    <property type="term" value="F:carbohydrate:proton symporter activity"/>
    <property type="evidence" value="ECO:0007669"/>
    <property type="project" value="TreeGrafter"/>
</dbReference>
<proteinExistence type="predicted"/>
<feature type="transmembrane region" description="Helical" evidence="5">
    <location>
        <begin position="158"/>
        <end position="182"/>
    </location>
</feature>
<gene>
    <name evidence="6" type="ORF">EHS25_005629</name>
</gene>
<evidence type="ECO:0000256" key="4">
    <source>
        <dbReference type="ARBA" id="ARBA00023136"/>
    </source>
</evidence>
<dbReference type="InterPro" id="IPR036259">
    <property type="entry name" value="MFS_trans_sf"/>
</dbReference>
<dbReference type="InterPro" id="IPR005828">
    <property type="entry name" value="MFS_sugar_transport-like"/>
</dbReference>
<evidence type="ECO:0000313" key="7">
    <source>
        <dbReference type="Proteomes" id="UP000279259"/>
    </source>
</evidence>
<dbReference type="OrthoDB" id="6133115at2759"/>
<keyword evidence="4 5" id="KW-0472">Membrane</keyword>
<evidence type="ECO:0000256" key="2">
    <source>
        <dbReference type="ARBA" id="ARBA00022692"/>
    </source>
</evidence>
<dbReference type="AlphaFoldDB" id="A0A427XYD7"/>
<dbReference type="Pfam" id="PF00083">
    <property type="entry name" value="Sugar_tr"/>
    <property type="match status" value="1"/>
</dbReference>
<dbReference type="SUPFAM" id="SSF103473">
    <property type="entry name" value="MFS general substrate transporter"/>
    <property type="match status" value="1"/>
</dbReference>
<feature type="transmembrane region" description="Helical" evidence="5">
    <location>
        <begin position="108"/>
        <end position="128"/>
    </location>
</feature>
<reference evidence="6 7" key="1">
    <citation type="submission" date="2018-11" db="EMBL/GenBank/DDBJ databases">
        <title>Genome sequence of Saitozyma podzolica DSM 27192.</title>
        <authorList>
            <person name="Aliyu H."/>
            <person name="Gorte O."/>
            <person name="Ochsenreither K."/>
        </authorList>
    </citation>
    <scope>NUCLEOTIDE SEQUENCE [LARGE SCALE GENOMIC DNA]</scope>
    <source>
        <strain evidence="6 7">DSM 27192</strain>
    </source>
</reference>
<comment type="subcellular location">
    <subcellularLocation>
        <location evidence="1">Membrane</location>
        <topology evidence="1">Multi-pass membrane protein</topology>
    </subcellularLocation>
</comment>
<dbReference type="PANTHER" id="PTHR48022">
    <property type="entry name" value="PLASTIDIC GLUCOSE TRANSPORTER 4"/>
    <property type="match status" value="1"/>
</dbReference>
<dbReference type="Proteomes" id="UP000279259">
    <property type="component" value="Unassembled WGS sequence"/>
</dbReference>
<evidence type="ECO:0000256" key="3">
    <source>
        <dbReference type="ARBA" id="ARBA00022989"/>
    </source>
</evidence>
<dbReference type="GO" id="GO:0016020">
    <property type="term" value="C:membrane"/>
    <property type="evidence" value="ECO:0007669"/>
    <property type="project" value="UniProtKB-SubCell"/>
</dbReference>
<sequence>MIKRNRPDPLDCKRDVVSRLVGPVCHGLEDTCGEDVAEDPAKVDIGGILFFGNRACGTQFINLYGPTFFTSVGLAAKSFTNTTMITAVSIACGLLAIALVDFTGCRPLLLAGIALSAVFNPVVGGVGYHSPIPESDINVIVASLSFVVMGNKMSNNPFSFLITAELVMAISLAIDVIFAFILSYSVPYMITALGARVGFIFMAFCIAVLLGVFFFVPEPTGRSLEEVDELFERGLQTWQFKSAETTGIGHMLSELEAHRAATHKAHPTATGEVQDMAGDNGLEEDHLESV</sequence>
<evidence type="ECO:0000256" key="5">
    <source>
        <dbReference type="SAM" id="Phobius"/>
    </source>
</evidence>
<evidence type="ECO:0000313" key="6">
    <source>
        <dbReference type="EMBL" id="RSH83725.1"/>
    </source>
</evidence>
<organism evidence="6 7">
    <name type="scientific">Saitozyma podzolica</name>
    <dbReference type="NCBI Taxonomy" id="1890683"/>
    <lineage>
        <taxon>Eukaryota</taxon>
        <taxon>Fungi</taxon>
        <taxon>Dikarya</taxon>
        <taxon>Basidiomycota</taxon>
        <taxon>Agaricomycotina</taxon>
        <taxon>Tremellomycetes</taxon>
        <taxon>Tremellales</taxon>
        <taxon>Trimorphomycetaceae</taxon>
        <taxon>Saitozyma</taxon>
    </lineage>
</organism>
<feature type="transmembrane region" description="Helical" evidence="5">
    <location>
        <begin position="188"/>
        <end position="216"/>
    </location>
</feature>
<keyword evidence="7" id="KW-1185">Reference proteome</keyword>
<comment type="caution">
    <text evidence="6">The sequence shown here is derived from an EMBL/GenBank/DDBJ whole genome shotgun (WGS) entry which is preliminary data.</text>
</comment>
<accession>A0A427XYD7</accession>
<evidence type="ECO:0008006" key="8">
    <source>
        <dbReference type="Google" id="ProtNLM"/>
    </source>
</evidence>
<evidence type="ECO:0000256" key="1">
    <source>
        <dbReference type="ARBA" id="ARBA00004141"/>
    </source>
</evidence>
<dbReference type="EMBL" id="RSCD01000024">
    <property type="protein sequence ID" value="RSH83725.1"/>
    <property type="molecule type" value="Genomic_DNA"/>
</dbReference>
<keyword evidence="2 5" id="KW-0812">Transmembrane</keyword>
<dbReference type="InterPro" id="IPR050360">
    <property type="entry name" value="MFS_Sugar_Transporters"/>
</dbReference>
<dbReference type="Gene3D" id="1.20.1250.20">
    <property type="entry name" value="MFS general substrate transporter like domains"/>
    <property type="match status" value="1"/>
</dbReference>
<dbReference type="PANTHER" id="PTHR48022:SF2">
    <property type="entry name" value="PLASTIDIC GLUCOSE TRANSPORTER 4"/>
    <property type="match status" value="1"/>
</dbReference>
<keyword evidence="3 5" id="KW-1133">Transmembrane helix</keyword>